<comment type="caution">
    <text evidence="1">The sequence shown here is derived from an EMBL/GenBank/DDBJ whole genome shotgun (WGS) entry which is preliminary data.</text>
</comment>
<name>A0ABV1Z047_9HYPH</name>
<evidence type="ECO:0000313" key="2">
    <source>
        <dbReference type="Proteomes" id="UP001433071"/>
    </source>
</evidence>
<proteinExistence type="predicted"/>
<dbReference type="EMBL" id="JAMYQB010000011">
    <property type="protein sequence ID" value="MER9405358.1"/>
    <property type="molecule type" value="Genomic_DNA"/>
</dbReference>
<organism evidence="1 2">
    <name type="scientific">Mesorhizobium caraganae</name>
    <dbReference type="NCBI Taxonomy" id="483206"/>
    <lineage>
        <taxon>Bacteria</taxon>
        <taxon>Pseudomonadati</taxon>
        <taxon>Pseudomonadota</taxon>
        <taxon>Alphaproteobacteria</taxon>
        <taxon>Hyphomicrobiales</taxon>
        <taxon>Phyllobacteriaceae</taxon>
        <taxon>Mesorhizobium</taxon>
    </lineage>
</organism>
<keyword evidence="2" id="KW-1185">Reference proteome</keyword>
<reference evidence="1 2" key="1">
    <citation type="journal article" date="2024" name="Proc. Natl. Acad. Sci. U.S.A.">
        <title>The evolutionary genomics of adaptation to stress in wild rhizobium bacteria.</title>
        <authorList>
            <person name="Kehlet-Delgado H."/>
            <person name="Montoya A.P."/>
            <person name="Jensen K.T."/>
            <person name="Wendlandt C.E."/>
            <person name="Dexheimer C."/>
            <person name="Roberts M."/>
            <person name="Torres Martinez L."/>
            <person name="Friesen M.L."/>
            <person name="Griffitts J.S."/>
            <person name="Porter S.S."/>
        </authorList>
    </citation>
    <scope>NUCLEOTIDE SEQUENCE [LARGE SCALE GENOMIC DNA]</scope>
    <source>
        <strain evidence="1 2">M0641</strain>
    </source>
</reference>
<gene>
    <name evidence="1" type="ORF">NKI36_15065</name>
</gene>
<evidence type="ECO:0000313" key="1">
    <source>
        <dbReference type="EMBL" id="MER9405358.1"/>
    </source>
</evidence>
<protein>
    <submittedName>
        <fullName evidence="1">Uncharacterized protein</fullName>
    </submittedName>
</protein>
<dbReference type="RefSeq" id="WP_352558536.1">
    <property type="nucleotide sequence ID" value="NZ_JAMYQB010000011.1"/>
</dbReference>
<sequence length="120" mass="13198">MLFQSGGAVVTSTIVARAAVAKPSPQEQKSSNHLQGLIETHRAAYVAFGKVVRDVRAHRSDRERASRDEEKALLAICAYPAAGEGDRLAKARYLLEIEARGELDLPVHMQTLLRSTMSKR</sequence>
<dbReference type="Proteomes" id="UP001433071">
    <property type="component" value="Unassembled WGS sequence"/>
</dbReference>
<accession>A0ABV1Z047</accession>